<dbReference type="EMBL" id="AJVK01019807">
    <property type="status" value="NOT_ANNOTATED_CDS"/>
    <property type="molecule type" value="Genomic_DNA"/>
</dbReference>
<evidence type="ECO:0000313" key="3">
    <source>
        <dbReference type="Proteomes" id="UP000092462"/>
    </source>
</evidence>
<dbReference type="Proteomes" id="UP000092462">
    <property type="component" value="Unassembled WGS sequence"/>
</dbReference>
<proteinExistence type="predicted"/>
<dbReference type="Gene3D" id="3.80.10.10">
    <property type="entry name" value="Ribonuclease Inhibitor"/>
    <property type="match status" value="1"/>
</dbReference>
<name>A0A1B0DRA8_PHLPP</name>
<keyword evidence="3" id="KW-1185">Reference proteome</keyword>
<dbReference type="EnsemblMetazoa" id="PPAI011091-RA">
    <property type="protein sequence ID" value="PPAI011091-PA"/>
    <property type="gene ID" value="PPAI011091"/>
</dbReference>
<evidence type="ECO:0000256" key="1">
    <source>
        <dbReference type="SAM" id="MobiDB-lite"/>
    </source>
</evidence>
<feature type="region of interest" description="Disordered" evidence="1">
    <location>
        <begin position="179"/>
        <end position="202"/>
    </location>
</feature>
<feature type="region of interest" description="Disordered" evidence="1">
    <location>
        <begin position="82"/>
        <end position="102"/>
    </location>
</feature>
<dbReference type="VEuPathDB" id="VectorBase:PPAI011091"/>
<protein>
    <recommendedName>
        <fullName evidence="4">U2A'/phosphoprotein 32 family A C-terminal domain-containing protein</fullName>
    </recommendedName>
</protein>
<dbReference type="VEuPathDB" id="VectorBase:PPAPM1_010174"/>
<evidence type="ECO:0000313" key="2">
    <source>
        <dbReference type="EnsemblMetazoa" id="PPAI011091-PA"/>
    </source>
</evidence>
<accession>A0A1B0DRA8</accession>
<dbReference type="SUPFAM" id="SSF52047">
    <property type="entry name" value="RNI-like"/>
    <property type="match status" value="1"/>
</dbReference>
<organism evidence="2 3">
    <name type="scientific">Phlebotomus papatasi</name>
    <name type="common">Sandfly</name>
    <dbReference type="NCBI Taxonomy" id="29031"/>
    <lineage>
        <taxon>Eukaryota</taxon>
        <taxon>Metazoa</taxon>
        <taxon>Ecdysozoa</taxon>
        <taxon>Arthropoda</taxon>
        <taxon>Hexapoda</taxon>
        <taxon>Insecta</taxon>
        <taxon>Pterygota</taxon>
        <taxon>Neoptera</taxon>
        <taxon>Endopterygota</taxon>
        <taxon>Diptera</taxon>
        <taxon>Nematocera</taxon>
        <taxon>Psychodoidea</taxon>
        <taxon>Psychodidae</taxon>
        <taxon>Phlebotomus</taxon>
        <taxon>Phlebotomus</taxon>
    </lineage>
</organism>
<evidence type="ECO:0008006" key="4">
    <source>
        <dbReference type="Google" id="ProtNLM"/>
    </source>
</evidence>
<dbReference type="AlphaFoldDB" id="A0A1B0DRA8"/>
<dbReference type="InterPro" id="IPR032675">
    <property type="entry name" value="LRR_dom_sf"/>
</dbReference>
<feature type="compositionally biased region" description="Polar residues" evidence="1">
    <location>
        <begin position="179"/>
        <end position="196"/>
    </location>
</feature>
<reference evidence="2" key="1">
    <citation type="submission" date="2022-08" db="UniProtKB">
        <authorList>
            <consortium name="EnsemblMetazoa"/>
        </authorList>
    </citation>
    <scope>IDENTIFICATION</scope>
    <source>
        <strain evidence="2">Israel</strain>
    </source>
</reference>
<feature type="compositionally biased region" description="Acidic residues" evidence="1">
    <location>
        <begin position="86"/>
        <end position="101"/>
    </location>
</feature>
<sequence length="202" mass="22492">MPRVEFVNLSLNRLGGPVAPPSEFSMTRLRSLVLNNTRLEWENVESLLNLLPMLEELHLSLNDYKQVLIDTIEDDFSEPLEGVQLNDDEDDDEATEEDEMANEVCTCGSKNKATPPSAGASRTDSVCSMYRKTNAHEGVRKLHFTGNPVTQWLEICRLGRVFPKLESLVLADCPIKSLETTNTANGAGSDDNNCDSPHTHFQ</sequence>